<dbReference type="GO" id="GO:0015990">
    <property type="term" value="P:electron transport coupled proton transport"/>
    <property type="evidence" value="ECO:0007669"/>
    <property type="project" value="TreeGrafter"/>
</dbReference>
<keyword evidence="11" id="KW-0812">Transmembrane</keyword>
<comment type="catalytic activity">
    <reaction evidence="10">
        <text>a plastoquinone + NADH + (n+1) H(+)(in) = a plastoquinol + NAD(+) + n H(+)(out)</text>
        <dbReference type="Rhea" id="RHEA:42608"/>
        <dbReference type="Rhea" id="RHEA-COMP:9561"/>
        <dbReference type="Rhea" id="RHEA-COMP:9562"/>
        <dbReference type="ChEBI" id="CHEBI:15378"/>
        <dbReference type="ChEBI" id="CHEBI:17757"/>
        <dbReference type="ChEBI" id="CHEBI:57540"/>
        <dbReference type="ChEBI" id="CHEBI:57945"/>
        <dbReference type="ChEBI" id="CHEBI:62192"/>
    </reaction>
</comment>
<evidence type="ECO:0000256" key="11">
    <source>
        <dbReference type="SAM" id="Phobius"/>
    </source>
</evidence>
<keyword evidence="6" id="KW-0520">NAD</keyword>
<dbReference type="GO" id="GO:0048039">
    <property type="term" value="F:ubiquinone binding"/>
    <property type="evidence" value="ECO:0007669"/>
    <property type="project" value="TreeGrafter"/>
</dbReference>
<dbReference type="OrthoDB" id="1262574at2759"/>
<keyword evidence="5" id="KW-1278">Translocase</keyword>
<comment type="catalytic activity">
    <reaction evidence="9">
        <text>a plastoquinone + NADPH + (n+1) H(+)(in) = a plastoquinol + NADP(+) + n H(+)(out)</text>
        <dbReference type="Rhea" id="RHEA:42612"/>
        <dbReference type="Rhea" id="RHEA-COMP:9561"/>
        <dbReference type="Rhea" id="RHEA-COMP:9562"/>
        <dbReference type="ChEBI" id="CHEBI:15378"/>
        <dbReference type="ChEBI" id="CHEBI:17757"/>
        <dbReference type="ChEBI" id="CHEBI:57783"/>
        <dbReference type="ChEBI" id="CHEBI:58349"/>
        <dbReference type="ChEBI" id="CHEBI:62192"/>
    </reaction>
</comment>
<name>A0A9J5ZHV6_SOLCO</name>
<evidence type="ECO:0000256" key="9">
    <source>
        <dbReference type="ARBA" id="ARBA00047726"/>
    </source>
</evidence>
<evidence type="ECO:0000256" key="8">
    <source>
        <dbReference type="ARBA" id="ARBA00031025"/>
    </source>
</evidence>
<dbReference type="Proteomes" id="UP000824120">
    <property type="component" value="Chromosome 4"/>
</dbReference>
<evidence type="ECO:0000256" key="10">
    <source>
        <dbReference type="ARBA" id="ARBA00048026"/>
    </source>
</evidence>
<sequence>MNLVTIGMFSWAAAVRSPILSYGYTRPKHASSFFLSISPMHWAHLMEGKAKMWPPARSSKEVSRLLRSATLRSLELNFVAFLRTNRMVVEPSFGNLLDLAERALSLHASRFHPIYTQSHSPSGSATTPQNRSSILPMSSNGLISSAFFLCVGVLYDQRRTRLVRYSGGLVSTMPNLSTIFFFSTLANMSSPGTSSFIGEFLILVGAFQRNTLVATSAVLGMILGAAYSLWLYNHAVSTNLKPDFLHKFSDSNCREVSIFIPFLVGGET</sequence>
<evidence type="ECO:0000256" key="7">
    <source>
        <dbReference type="ARBA" id="ARBA00023075"/>
    </source>
</evidence>
<keyword evidence="4" id="KW-0934">Plastid</keyword>
<evidence type="ECO:0000256" key="3">
    <source>
        <dbReference type="ARBA" id="ARBA00021006"/>
    </source>
</evidence>
<dbReference type="InterPro" id="IPR001750">
    <property type="entry name" value="ND/Mrp_TM"/>
</dbReference>
<dbReference type="EMBL" id="JACXVP010000004">
    <property type="protein sequence ID" value="KAG5610382.1"/>
    <property type="molecule type" value="Genomic_DNA"/>
</dbReference>
<protein>
    <recommendedName>
        <fullName evidence="3">NADH-ubiquinone oxidoreductase chain 4</fullName>
        <ecNumber evidence="2">7.1.1.2</ecNumber>
    </recommendedName>
    <alternativeName>
        <fullName evidence="8">NADH dehydrogenase subunit 4</fullName>
    </alternativeName>
</protein>
<comment type="subcellular location">
    <subcellularLocation>
        <location evidence="1">Plastid</location>
        <location evidence="1">Chloroplast thylakoid membrane</location>
    </subcellularLocation>
</comment>
<organism evidence="13 14">
    <name type="scientific">Solanum commersonii</name>
    <name type="common">Commerson's wild potato</name>
    <name type="synonym">Commerson's nightshade</name>
    <dbReference type="NCBI Taxonomy" id="4109"/>
    <lineage>
        <taxon>Eukaryota</taxon>
        <taxon>Viridiplantae</taxon>
        <taxon>Streptophyta</taxon>
        <taxon>Embryophyta</taxon>
        <taxon>Tracheophyta</taxon>
        <taxon>Spermatophyta</taxon>
        <taxon>Magnoliopsida</taxon>
        <taxon>eudicotyledons</taxon>
        <taxon>Gunneridae</taxon>
        <taxon>Pentapetalae</taxon>
        <taxon>asterids</taxon>
        <taxon>lamiids</taxon>
        <taxon>Solanales</taxon>
        <taxon>Solanaceae</taxon>
        <taxon>Solanoideae</taxon>
        <taxon>Solaneae</taxon>
        <taxon>Solanum</taxon>
    </lineage>
</organism>
<feature type="transmembrane region" description="Helical" evidence="11">
    <location>
        <begin position="134"/>
        <end position="155"/>
    </location>
</feature>
<dbReference type="InterPro" id="IPR003918">
    <property type="entry name" value="NADH_UbQ_OxRdtase"/>
</dbReference>
<keyword evidence="11" id="KW-0472">Membrane</keyword>
<reference evidence="13 14" key="1">
    <citation type="submission" date="2020-09" db="EMBL/GenBank/DDBJ databases">
        <title>De no assembly of potato wild relative species, Solanum commersonii.</title>
        <authorList>
            <person name="Cho K."/>
        </authorList>
    </citation>
    <scope>NUCLEOTIDE SEQUENCE [LARGE SCALE GENOMIC DNA]</scope>
    <source>
        <strain evidence="13">LZ3.2</strain>
        <tissue evidence="13">Leaf</tissue>
    </source>
</reference>
<keyword evidence="7" id="KW-0830">Ubiquinone</keyword>
<evidence type="ECO:0000256" key="4">
    <source>
        <dbReference type="ARBA" id="ARBA00022640"/>
    </source>
</evidence>
<evidence type="ECO:0000313" key="14">
    <source>
        <dbReference type="Proteomes" id="UP000824120"/>
    </source>
</evidence>
<proteinExistence type="predicted"/>
<feature type="non-terminal residue" evidence="13">
    <location>
        <position position="268"/>
    </location>
</feature>
<evidence type="ECO:0000256" key="6">
    <source>
        <dbReference type="ARBA" id="ARBA00023027"/>
    </source>
</evidence>
<evidence type="ECO:0000256" key="5">
    <source>
        <dbReference type="ARBA" id="ARBA00022967"/>
    </source>
</evidence>
<evidence type="ECO:0000256" key="1">
    <source>
        <dbReference type="ARBA" id="ARBA00004334"/>
    </source>
</evidence>
<evidence type="ECO:0000259" key="12">
    <source>
        <dbReference type="Pfam" id="PF00361"/>
    </source>
</evidence>
<accession>A0A9J5ZHV6</accession>
<dbReference type="GO" id="GO:0042773">
    <property type="term" value="P:ATP synthesis coupled electron transport"/>
    <property type="evidence" value="ECO:0007669"/>
    <property type="project" value="InterPro"/>
</dbReference>
<evidence type="ECO:0000256" key="2">
    <source>
        <dbReference type="ARBA" id="ARBA00012944"/>
    </source>
</evidence>
<dbReference type="EC" id="7.1.1.2" evidence="2"/>
<feature type="transmembrane region" description="Helical" evidence="11">
    <location>
        <begin position="162"/>
        <end position="182"/>
    </location>
</feature>
<dbReference type="Pfam" id="PF00361">
    <property type="entry name" value="Proton_antipo_M"/>
    <property type="match status" value="1"/>
</dbReference>
<gene>
    <name evidence="13" type="ORF">H5410_021663</name>
</gene>
<evidence type="ECO:0000313" key="13">
    <source>
        <dbReference type="EMBL" id="KAG5610382.1"/>
    </source>
</evidence>
<dbReference type="GO" id="GO:0003954">
    <property type="term" value="F:NADH dehydrogenase activity"/>
    <property type="evidence" value="ECO:0007669"/>
    <property type="project" value="TreeGrafter"/>
</dbReference>
<comment type="caution">
    <text evidence="13">The sequence shown here is derived from an EMBL/GenBank/DDBJ whole genome shotgun (WGS) entry which is preliminary data.</text>
</comment>
<feature type="domain" description="NADH:quinone oxidoreductase/Mrp antiporter transmembrane" evidence="12">
    <location>
        <begin position="131"/>
        <end position="221"/>
    </location>
</feature>
<dbReference type="PANTHER" id="PTHR43507">
    <property type="entry name" value="NADH-UBIQUINONE OXIDOREDUCTASE CHAIN 4"/>
    <property type="match status" value="1"/>
</dbReference>
<dbReference type="GO" id="GO:0008137">
    <property type="term" value="F:NADH dehydrogenase (ubiquinone) activity"/>
    <property type="evidence" value="ECO:0007669"/>
    <property type="project" value="UniProtKB-EC"/>
</dbReference>
<dbReference type="GO" id="GO:0009535">
    <property type="term" value="C:chloroplast thylakoid membrane"/>
    <property type="evidence" value="ECO:0007669"/>
    <property type="project" value="UniProtKB-SubCell"/>
</dbReference>
<keyword evidence="14" id="KW-1185">Reference proteome</keyword>
<keyword evidence="11" id="KW-1133">Transmembrane helix</keyword>
<dbReference type="AlphaFoldDB" id="A0A9J5ZHV6"/>
<dbReference type="PANTHER" id="PTHR43507:SF1">
    <property type="entry name" value="NADH-UBIQUINONE OXIDOREDUCTASE CHAIN 4"/>
    <property type="match status" value="1"/>
</dbReference>
<feature type="transmembrane region" description="Helical" evidence="11">
    <location>
        <begin position="212"/>
        <end position="232"/>
    </location>
</feature>
<dbReference type="PRINTS" id="PR01437">
    <property type="entry name" value="NUOXDRDTASE4"/>
</dbReference>